<feature type="transmembrane region" description="Helical" evidence="1">
    <location>
        <begin position="127"/>
        <end position="155"/>
    </location>
</feature>
<protein>
    <submittedName>
        <fullName evidence="2">Uncharacterized protein</fullName>
    </submittedName>
</protein>
<keyword evidence="1" id="KW-1133">Transmembrane helix</keyword>
<reference evidence="2" key="1">
    <citation type="submission" date="2023-03" db="EMBL/GenBank/DDBJ databases">
        <title>Massive genome expansion in bonnet fungi (Mycena s.s.) driven by repeated elements and novel gene families across ecological guilds.</title>
        <authorList>
            <consortium name="Lawrence Berkeley National Laboratory"/>
            <person name="Harder C.B."/>
            <person name="Miyauchi S."/>
            <person name="Viragh M."/>
            <person name="Kuo A."/>
            <person name="Thoen E."/>
            <person name="Andreopoulos B."/>
            <person name="Lu D."/>
            <person name="Skrede I."/>
            <person name="Drula E."/>
            <person name="Henrissat B."/>
            <person name="Morin E."/>
            <person name="Kohler A."/>
            <person name="Barry K."/>
            <person name="LaButti K."/>
            <person name="Morin E."/>
            <person name="Salamov A."/>
            <person name="Lipzen A."/>
            <person name="Mereny Z."/>
            <person name="Hegedus B."/>
            <person name="Baldrian P."/>
            <person name="Stursova M."/>
            <person name="Weitz H."/>
            <person name="Taylor A."/>
            <person name="Grigoriev I.V."/>
            <person name="Nagy L.G."/>
            <person name="Martin F."/>
            <person name="Kauserud H."/>
        </authorList>
    </citation>
    <scope>NUCLEOTIDE SEQUENCE</scope>
    <source>
        <strain evidence="2">CBHHK200</strain>
    </source>
</reference>
<evidence type="ECO:0000313" key="2">
    <source>
        <dbReference type="EMBL" id="KAJ7029127.1"/>
    </source>
</evidence>
<dbReference type="AlphaFoldDB" id="A0AAD6SNW0"/>
<evidence type="ECO:0000313" key="3">
    <source>
        <dbReference type="Proteomes" id="UP001218188"/>
    </source>
</evidence>
<gene>
    <name evidence="2" type="ORF">C8F04DRAFT_1237227</name>
</gene>
<comment type="caution">
    <text evidence="2">The sequence shown here is derived from an EMBL/GenBank/DDBJ whole genome shotgun (WGS) entry which is preliminary data.</text>
</comment>
<name>A0AAD6SNW0_9AGAR</name>
<sequence length="161" mass="17031">MRKPGPKPGLGASGLALRLGLGPGEFEARARPSRAQARAFRPSRARDITTRKISPAVELSNSTITHLRILLVPSDILASVDCQTMELPSTYTPPASRSLPEATQIQRNGEMKSLDATTFSPCSKAAFAFGLATSVGSALVWAALLGSFTCIPIALRPGSQR</sequence>
<accession>A0AAD6SNW0</accession>
<organism evidence="2 3">
    <name type="scientific">Mycena alexandri</name>
    <dbReference type="NCBI Taxonomy" id="1745969"/>
    <lineage>
        <taxon>Eukaryota</taxon>
        <taxon>Fungi</taxon>
        <taxon>Dikarya</taxon>
        <taxon>Basidiomycota</taxon>
        <taxon>Agaricomycotina</taxon>
        <taxon>Agaricomycetes</taxon>
        <taxon>Agaricomycetidae</taxon>
        <taxon>Agaricales</taxon>
        <taxon>Marasmiineae</taxon>
        <taxon>Mycenaceae</taxon>
        <taxon>Mycena</taxon>
    </lineage>
</organism>
<dbReference type="EMBL" id="JARJCM010000105">
    <property type="protein sequence ID" value="KAJ7029127.1"/>
    <property type="molecule type" value="Genomic_DNA"/>
</dbReference>
<keyword evidence="1" id="KW-0812">Transmembrane</keyword>
<keyword evidence="3" id="KW-1185">Reference proteome</keyword>
<proteinExistence type="predicted"/>
<evidence type="ECO:0000256" key="1">
    <source>
        <dbReference type="SAM" id="Phobius"/>
    </source>
</evidence>
<keyword evidence="1" id="KW-0472">Membrane</keyword>
<dbReference type="Proteomes" id="UP001218188">
    <property type="component" value="Unassembled WGS sequence"/>
</dbReference>